<keyword evidence="9" id="KW-0472">Membrane</keyword>
<dbReference type="GO" id="GO:0016887">
    <property type="term" value="F:ATP hydrolysis activity"/>
    <property type="evidence" value="ECO:0007669"/>
    <property type="project" value="InterPro"/>
</dbReference>
<dbReference type="InterPro" id="IPR003439">
    <property type="entry name" value="ABC_transporter-like_ATP-bd"/>
</dbReference>
<name>K1M0F7_9LACT</name>
<dbReference type="PANTHER" id="PTHR43790:SF1">
    <property type="entry name" value="XYLOSE IMPORT ATP-BINDING PROTEIN XYLG"/>
    <property type="match status" value="1"/>
</dbReference>
<keyword evidence="12" id="KW-1185">Reference proteome</keyword>
<evidence type="ECO:0000256" key="3">
    <source>
        <dbReference type="ARBA" id="ARBA00022475"/>
    </source>
</evidence>
<sequence length="492" mass="54422">MVQKFISMENICKNFGGVKALKGASLQINKGEVHCLAGENGSGKSTIIKVLSGVHKPESGKIIIDDQEYTEMKPSEAIKQGIQIIYQDFSIFPNLTVRENLALNKILLDGKKLVTKKDFDVIAKEAIAKIGFEVDLDELVENLSVADKQLVAISRALLDDAKLIVMDEPTTALTKKEVDRLFDIIRRLVAEDVTILFVSHKLDEVFEICDRITVFRNGENVITLPISDMTEEKFSFYMTGRDLKYEQSHYEKNIGDTVLELKGLTGKNFSDIDFSIKKGEIVGITGHLGNGRSELTQTLFGLLQPTSGEVYIDGEKVIIENPKRAQDLGIALVPEDRLTEGLFLPMSIKTNATAAMIDKYANSLGIINRKKVIEKSREAINQFSIATTDEDQAVGALSGGNQQKVLLSRWIDTQPKILILNGPTAGVDIGAKHDIYKVLKTLSLAGVAIIIGSDDMREITQNCDRVEVMTDGKIITTLQKEELTPEILSNYM</sequence>
<dbReference type="SUPFAM" id="SSF52540">
    <property type="entry name" value="P-loop containing nucleoside triphosphate hydrolases"/>
    <property type="match status" value="2"/>
</dbReference>
<dbReference type="Gene3D" id="3.40.50.300">
    <property type="entry name" value="P-loop containing nucleotide triphosphate hydrolases"/>
    <property type="match status" value="2"/>
</dbReference>
<dbReference type="EMBL" id="AGZE01000026">
    <property type="protein sequence ID" value="EKB55793.1"/>
    <property type="molecule type" value="Genomic_DNA"/>
</dbReference>
<dbReference type="RefSeq" id="WP_006701627.1">
    <property type="nucleotide sequence ID" value="NZ_JH932301.1"/>
</dbReference>
<feature type="domain" description="ABC transporter" evidence="10">
    <location>
        <begin position="243"/>
        <end position="492"/>
    </location>
</feature>
<feature type="domain" description="ABC transporter" evidence="10">
    <location>
        <begin position="6"/>
        <end position="242"/>
    </location>
</feature>
<evidence type="ECO:0000313" key="11">
    <source>
        <dbReference type="EMBL" id="EKB55793.1"/>
    </source>
</evidence>
<evidence type="ECO:0000256" key="2">
    <source>
        <dbReference type="ARBA" id="ARBA00022448"/>
    </source>
</evidence>
<keyword evidence="3" id="KW-1003">Cell membrane</keyword>
<evidence type="ECO:0000313" key="12">
    <source>
        <dbReference type="Proteomes" id="UP000005147"/>
    </source>
</evidence>
<comment type="caution">
    <text evidence="11">The sequence shown here is derived from an EMBL/GenBank/DDBJ whole genome shotgun (WGS) entry which is preliminary data.</text>
</comment>
<dbReference type="GO" id="GO:0005524">
    <property type="term" value="F:ATP binding"/>
    <property type="evidence" value="ECO:0007669"/>
    <property type="project" value="UniProtKB-KW"/>
</dbReference>
<keyword evidence="4" id="KW-0762">Sugar transport</keyword>
<reference evidence="11 12" key="1">
    <citation type="submission" date="2012-07" db="EMBL/GenBank/DDBJ databases">
        <title>The Genome Sequence of Facklamia ignava CCUG 37419.</title>
        <authorList>
            <consortium name="The Broad Institute Genome Sequencing Platform"/>
            <person name="Earl A."/>
            <person name="Ward D."/>
            <person name="Feldgarden M."/>
            <person name="Gevers D."/>
            <person name="Huys G."/>
            <person name="Walker B."/>
            <person name="Young S.K."/>
            <person name="Zeng Q."/>
            <person name="Gargeya S."/>
            <person name="Fitzgerald M."/>
            <person name="Haas B."/>
            <person name="Abouelleil A."/>
            <person name="Alvarado L."/>
            <person name="Arachchi H.M."/>
            <person name="Berlin A.M."/>
            <person name="Chapman S.B."/>
            <person name="Goldberg J."/>
            <person name="Griggs A."/>
            <person name="Gujja S."/>
            <person name="Hansen M."/>
            <person name="Howarth C."/>
            <person name="Imamovic A."/>
            <person name="Larimer J."/>
            <person name="McCowen C."/>
            <person name="Montmayeur A."/>
            <person name="Murphy C."/>
            <person name="Neiman D."/>
            <person name="Pearson M."/>
            <person name="Priest M."/>
            <person name="Roberts A."/>
            <person name="Saif S."/>
            <person name="Shea T."/>
            <person name="Sisk P."/>
            <person name="Sykes S."/>
            <person name="Wortman J."/>
            <person name="Nusbaum C."/>
            <person name="Birren B."/>
        </authorList>
    </citation>
    <scope>NUCLEOTIDE SEQUENCE [LARGE SCALE GENOMIC DNA]</scope>
    <source>
        <strain evidence="11 12">CCUG 37419</strain>
    </source>
</reference>
<dbReference type="CDD" id="cd03216">
    <property type="entry name" value="ABC_Carb_Monos_I"/>
    <property type="match status" value="1"/>
</dbReference>
<keyword evidence="2" id="KW-0813">Transport</keyword>
<evidence type="ECO:0000256" key="8">
    <source>
        <dbReference type="ARBA" id="ARBA00022967"/>
    </source>
</evidence>
<keyword evidence="8" id="KW-1278">Translocase</keyword>
<dbReference type="CDD" id="cd03215">
    <property type="entry name" value="ABC_Carb_Monos_II"/>
    <property type="match status" value="1"/>
</dbReference>
<comment type="subcellular location">
    <subcellularLocation>
        <location evidence="1">Cell membrane</location>
        <topology evidence="1">Peripheral membrane protein</topology>
    </subcellularLocation>
</comment>
<dbReference type="InterPro" id="IPR017871">
    <property type="entry name" value="ABC_transporter-like_CS"/>
</dbReference>
<protein>
    <recommendedName>
        <fullName evidence="10">ABC transporter domain-containing protein</fullName>
    </recommendedName>
</protein>
<accession>K1M0F7</accession>
<dbReference type="SMART" id="SM00382">
    <property type="entry name" value="AAA"/>
    <property type="match status" value="2"/>
</dbReference>
<evidence type="ECO:0000256" key="6">
    <source>
        <dbReference type="ARBA" id="ARBA00022741"/>
    </source>
</evidence>
<evidence type="ECO:0000256" key="1">
    <source>
        <dbReference type="ARBA" id="ARBA00004202"/>
    </source>
</evidence>
<dbReference type="Pfam" id="PF00005">
    <property type="entry name" value="ABC_tran"/>
    <property type="match status" value="2"/>
</dbReference>
<evidence type="ECO:0000259" key="10">
    <source>
        <dbReference type="PROSITE" id="PS50893"/>
    </source>
</evidence>
<keyword evidence="6" id="KW-0547">Nucleotide-binding</keyword>
<dbReference type="InterPro" id="IPR003593">
    <property type="entry name" value="AAA+_ATPase"/>
</dbReference>
<evidence type="ECO:0000256" key="9">
    <source>
        <dbReference type="ARBA" id="ARBA00023136"/>
    </source>
</evidence>
<dbReference type="InterPro" id="IPR050107">
    <property type="entry name" value="ABC_carbohydrate_import_ATPase"/>
</dbReference>
<dbReference type="eggNOG" id="COG1129">
    <property type="taxonomic scope" value="Bacteria"/>
</dbReference>
<dbReference type="HOGENOM" id="CLU_000604_92_3_9"/>
<dbReference type="FunFam" id="3.40.50.300:FF:000127">
    <property type="entry name" value="Ribose import ATP-binding protein RbsA"/>
    <property type="match status" value="1"/>
</dbReference>
<keyword evidence="7" id="KW-0067">ATP-binding</keyword>
<dbReference type="GO" id="GO:0005886">
    <property type="term" value="C:plasma membrane"/>
    <property type="evidence" value="ECO:0007669"/>
    <property type="project" value="UniProtKB-SubCell"/>
</dbReference>
<dbReference type="PROSITE" id="PS00211">
    <property type="entry name" value="ABC_TRANSPORTER_1"/>
    <property type="match status" value="1"/>
</dbReference>
<dbReference type="AlphaFoldDB" id="K1M0F7"/>
<dbReference type="Proteomes" id="UP000005147">
    <property type="component" value="Unassembled WGS sequence"/>
</dbReference>
<dbReference type="PANTHER" id="PTHR43790">
    <property type="entry name" value="CARBOHYDRATE TRANSPORT ATP-BINDING PROTEIN MG119-RELATED"/>
    <property type="match status" value="1"/>
</dbReference>
<evidence type="ECO:0000256" key="5">
    <source>
        <dbReference type="ARBA" id="ARBA00022737"/>
    </source>
</evidence>
<organism evidence="11 12">
    <name type="scientific">Falseniella ignava CCUG 37419</name>
    <dbReference type="NCBI Taxonomy" id="883112"/>
    <lineage>
        <taxon>Bacteria</taxon>
        <taxon>Bacillati</taxon>
        <taxon>Bacillota</taxon>
        <taxon>Bacilli</taxon>
        <taxon>Lactobacillales</taxon>
        <taxon>Aerococcaceae</taxon>
        <taxon>Falseniella</taxon>
    </lineage>
</organism>
<dbReference type="PATRIC" id="fig|883112.3.peg.977"/>
<dbReference type="PROSITE" id="PS50893">
    <property type="entry name" value="ABC_TRANSPORTER_2"/>
    <property type="match status" value="2"/>
</dbReference>
<evidence type="ECO:0000256" key="4">
    <source>
        <dbReference type="ARBA" id="ARBA00022597"/>
    </source>
</evidence>
<keyword evidence="5" id="KW-0677">Repeat</keyword>
<dbReference type="InterPro" id="IPR027417">
    <property type="entry name" value="P-loop_NTPase"/>
</dbReference>
<evidence type="ECO:0000256" key="7">
    <source>
        <dbReference type="ARBA" id="ARBA00022840"/>
    </source>
</evidence>
<gene>
    <name evidence="11" type="ORF">HMPREF9707_00980</name>
</gene>
<dbReference type="STRING" id="883112.HMPREF9707_00980"/>
<proteinExistence type="predicted"/>